<evidence type="ECO:0008006" key="4">
    <source>
        <dbReference type="Google" id="ProtNLM"/>
    </source>
</evidence>
<dbReference type="Proteomes" id="UP001055093">
    <property type="component" value="Unassembled WGS sequence"/>
</dbReference>
<evidence type="ECO:0000313" key="2">
    <source>
        <dbReference type="EMBL" id="GJE74131.1"/>
    </source>
</evidence>
<sequence>MRLISTERAALLAVRLRAGVARLARETDGATMIEYSLLTAVMAASVVTCMTLFGKAMGDMFDSIVKYYTLAQ</sequence>
<dbReference type="RefSeq" id="WP_137828559.1">
    <property type="nucleotide sequence ID" value="NZ_BPRE01000002.1"/>
</dbReference>
<reference evidence="2" key="2">
    <citation type="submission" date="2021-08" db="EMBL/GenBank/DDBJ databases">
        <authorList>
            <person name="Tani A."/>
            <person name="Ola A."/>
            <person name="Ogura Y."/>
            <person name="Katsura K."/>
            <person name="Hayashi T."/>
        </authorList>
    </citation>
    <scope>NUCLEOTIDE SEQUENCE</scope>
    <source>
        <strain evidence="2">DSM 14458</strain>
    </source>
</reference>
<name>A0ABQ4UP67_9HYPH</name>
<keyword evidence="1" id="KW-0472">Membrane</keyword>
<dbReference type="InterPro" id="IPR007047">
    <property type="entry name" value="Flp_Fap"/>
</dbReference>
<proteinExistence type="predicted"/>
<gene>
    <name evidence="2" type="ORF">BGCPKDLD_0699</name>
</gene>
<feature type="transmembrane region" description="Helical" evidence="1">
    <location>
        <begin position="33"/>
        <end position="53"/>
    </location>
</feature>
<keyword evidence="1" id="KW-0812">Transmembrane</keyword>
<keyword evidence="3" id="KW-1185">Reference proteome</keyword>
<dbReference type="EMBL" id="BPRE01000002">
    <property type="protein sequence ID" value="GJE74131.1"/>
    <property type="molecule type" value="Genomic_DNA"/>
</dbReference>
<protein>
    <recommendedName>
        <fullName evidence="4">Flp family type IVb pilin</fullName>
    </recommendedName>
</protein>
<accession>A0ABQ4UP67</accession>
<reference evidence="2" key="1">
    <citation type="journal article" date="2021" name="Front. Microbiol.">
        <title>Comprehensive Comparative Genomics and Phenotyping of Methylobacterium Species.</title>
        <authorList>
            <person name="Alessa O."/>
            <person name="Ogura Y."/>
            <person name="Fujitani Y."/>
            <person name="Takami H."/>
            <person name="Hayashi T."/>
            <person name="Sahin N."/>
            <person name="Tani A."/>
        </authorList>
    </citation>
    <scope>NUCLEOTIDE SEQUENCE</scope>
    <source>
        <strain evidence="2">DSM 14458</strain>
    </source>
</reference>
<evidence type="ECO:0000313" key="3">
    <source>
        <dbReference type="Proteomes" id="UP001055093"/>
    </source>
</evidence>
<keyword evidence="1" id="KW-1133">Transmembrane helix</keyword>
<dbReference type="Pfam" id="PF04964">
    <property type="entry name" value="Flp_Fap"/>
    <property type="match status" value="1"/>
</dbReference>
<comment type="caution">
    <text evidence="2">The sequence shown here is derived from an EMBL/GenBank/DDBJ whole genome shotgun (WGS) entry which is preliminary data.</text>
</comment>
<organism evidence="2 3">
    <name type="scientific">Methylorubrum suomiense</name>
    <dbReference type="NCBI Taxonomy" id="144191"/>
    <lineage>
        <taxon>Bacteria</taxon>
        <taxon>Pseudomonadati</taxon>
        <taxon>Pseudomonadota</taxon>
        <taxon>Alphaproteobacteria</taxon>
        <taxon>Hyphomicrobiales</taxon>
        <taxon>Methylobacteriaceae</taxon>
        <taxon>Methylorubrum</taxon>
    </lineage>
</organism>
<evidence type="ECO:0000256" key="1">
    <source>
        <dbReference type="SAM" id="Phobius"/>
    </source>
</evidence>